<reference evidence="1 2" key="1">
    <citation type="journal article" date="2024" name="Commun. Biol.">
        <title>Comparative genomic analysis of thermophilic fungi reveals convergent evolutionary adaptations and gene losses.</title>
        <authorList>
            <person name="Steindorff A.S."/>
            <person name="Aguilar-Pontes M.V."/>
            <person name="Robinson A.J."/>
            <person name="Andreopoulos B."/>
            <person name="LaButti K."/>
            <person name="Kuo A."/>
            <person name="Mondo S."/>
            <person name="Riley R."/>
            <person name="Otillar R."/>
            <person name="Haridas S."/>
            <person name="Lipzen A."/>
            <person name="Grimwood J."/>
            <person name="Schmutz J."/>
            <person name="Clum A."/>
            <person name="Reid I.D."/>
            <person name="Moisan M.C."/>
            <person name="Butler G."/>
            <person name="Nguyen T.T.M."/>
            <person name="Dewar K."/>
            <person name="Conant G."/>
            <person name="Drula E."/>
            <person name="Henrissat B."/>
            <person name="Hansel C."/>
            <person name="Singer S."/>
            <person name="Hutchinson M.I."/>
            <person name="de Vries R.P."/>
            <person name="Natvig D.O."/>
            <person name="Powell A.J."/>
            <person name="Tsang A."/>
            <person name="Grigoriev I.V."/>
        </authorList>
    </citation>
    <scope>NUCLEOTIDE SEQUENCE [LARGE SCALE GENOMIC DNA]</scope>
    <source>
        <strain evidence="1 2">CBS 494.80</strain>
    </source>
</reference>
<accession>A0ABR4CIJ9</accession>
<evidence type="ECO:0000313" key="2">
    <source>
        <dbReference type="Proteomes" id="UP001595075"/>
    </source>
</evidence>
<comment type="caution">
    <text evidence="1">The sequence shown here is derived from an EMBL/GenBank/DDBJ whole genome shotgun (WGS) entry which is preliminary data.</text>
</comment>
<sequence length="90" mass="10037">MTSHDLRSVGKNRQTSCWYLAAAQWPGEVHQADLTSTICASPLVSSFLGLSRSWPKHRVDRQGVPEKPEKRAGPETVLLRGMLAFVKHKP</sequence>
<keyword evidence="2" id="KW-1185">Reference proteome</keyword>
<dbReference type="Proteomes" id="UP001595075">
    <property type="component" value="Unassembled WGS sequence"/>
</dbReference>
<gene>
    <name evidence="1" type="ORF">VTL71DRAFT_15361</name>
</gene>
<name>A0ABR4CIJ9_9HELO</name>
<protein>
    <submittedName>
        <fullName evidence="1">Uncharacterized protein</fullName>
    </submittedName>
</protein>
<dbReference type="EMBL" id="JAZHXI010000008">
    <property type="protein sequence ID" value="KAL2069023.1"/>
    <property type="molecule type" value="Genomic_DNA"/>
</dbReference>
<proteinExistence type="predicted"/>
<feature type="non-terminal residue" evidence="1">
    <location>
        <position position="90"/>
    </location>
</feature>
<organism evidence="1 2">
    <name type="scientific">Oculimacula yallundae</name>
    <dbReference type="NCBI Taxonomy" id="86028"/>
    <lineage>
        <taxon>Eukaryota</taxon>
        <taxon>Fungi</taxon>
        <taxon>Dikarya</taxon>
        <taxon>Ascomycota</taxon>
        <taxon>Pezizomycotina</taxon>
        <taxon>Leotiomycetes</taxon>
        <taxon>Helotiales</taxon>
        <taxon>Ploettnerulaceae</taxon>
        <taxon>Oculimacula</taxon>
    </lineage>
</organism>
<evidence type="ECO:0000313" key="1">
    <source>
        <dbReference type="EMBL" id="KAL2069023.1"/>
    </source>
</evidence>